<feature type="transmembrane region" description="Helical" evidence="7">
    <location>
        <begin position="231"/>
        <end position="252"/>
    </location>
</feature>
<keyword evidence="6 7" id="KW-0472">Membrane</keyword>
<dbReference type="Proteomes" id="UP001156882">
    <property type="component" value="Unassembled WGS sequence"/>
</dbReference>
<keyword evidence="3 9" id="KW-0808">Transferase</keyword>
<evidence type="ECO:0000256" key="1">
    <source>
        <dbReference type="ARBA" id="ARBA00004141"/>
    </source>
</evidence>
<dbReference type="Pfam" id="PF00535">
    <property type="entry name" value="Glycos_transf_2"/>
    <property type="match status" value="1"/>
</dbReference>
<keyword evidence="2" id="KW-0328">Glycosyltransferase</keyword>
<dbReference type="GO" id="GO:0016740">
    <property type="term" value="F:transferase activity"/>
    <property type="evidence" value="ECO:0007669"/>
    <property type="project" value="UniProtKB-KW"/>
</dbReference>
<keyword evidence="5 7" id="KW-1133">Transmembrane helix</keyword>
<evidence type="ECO:0000256" key="5">
    <source>
        <dbReference type="ARBA" id="ARBA00022989"/>
    </source>
</evidence>
<evidence type="ECO:0000313" key="10">
    <source>
        <dbReference type="Proteomes" id="UP001156882"/>
    </source>
</evidence>
<dbReference type="InterPro" id="IPR050256">
    <property type="entry name" value="Glycosyltransferase_2"/>
</dbReference>
<keyword evidence="4 7" id="KW-0812">Transmembrane</keyword>
<feature type="transmembrane region" description="Helical" evidence="7">
    <location>
        <begin position="264"/>
        <end position="289"/>
    </location>
</feature>
<sequence>MQDNPVFSVVVPCFNEAEVLGEFHQRLSAIMAGLDRWEVIYVNDGSTDDTLAQQIALHHEDAHVVVVNLSRNFGKEVATTAGLDQVRGEAVIVIDADLQDPPELIPELVEGWRQGFDTVYAQRRTRSGESWLKVFTARMFYRVMQTFTGVTLPPNTGDFRLMSRRVVAALQELPEHHRFMKGLFAWVGYPSKAVLYDRAPRFAGKTSWSYWKLWSLALEGITSFTTTPLKLATYIGLIISTLAGLYGLWIIGKTMVFGSDFPGYPSLMVVILFMGGAQLVFLGIIGEYLGRIFNETKRRPLYFIERILRQDGEEP</sequence>
<dbReference type="InterPro" id="IPR029044">
    <property type="entry name" value="Nucleotide-diphossugar_trans"/>
</dbReference>
<dbReference type="EMBL" id="BSPC01000014">
    <property type="protein sequence ID" value="GLS18637.1"/>
    <property type="molecule type" value="Genomic_DNA"/>
</dbReference>
<dbReference type="Gene3D" id="3.90.550.10">
    <property type="entry name" value="Spore Coat Polysaccharide Biosynthesis Protein SpsA, Chain A"/>
    <property type="match status" value="1"/>
</dbReference>
<organism evidence="9 10">
    <name type="scientific">Labrys miyagiensis</name>
    <dbReference type="NCBI Taxonomy" id="346912"/>
    <lineage>
        <taxon>Bacteria</taxon>
        <taxon>Pseudomonadati</taxon>
        <taxon>Pseudomonadota</taxon>
        <taxon>Alphaproteobacteria</taxon>
        <taxon>Hyphomicrobiales</taxon>
        <taxon>Xanthobacteraceae</taxon>
        <taxon>Labrys</taxon>
    </lineage>
</organism>
<evidence type="ECO:0000256" key="2">
    <source>
        <dbReference type="ARBA" id="ARBA00022676"/>
    </source>
</evidence>
<name>A0ABQ6CG67_9HYPH</name>
<evidence type="ECO:0000256" key="3">
    <source>
        <dbReference type="ARBA" id="ARBA00022679"/>
    </source>
</evidence>
<reference evidence="10" key="1">
    <citation type="journal article" date="2019" name="Int. J. Syst. Evol. Microbiol.">
        <title>The Global Catalogue of Microorganisms (GCM) 10K type strain sequencing project: providing services to taxonomists for standard genome sequencing and annotation.</title>
        <authorList>
            <consortium name="The Broad Institute Genomics Platform"/>
            <consortium name="The Broad Institute Genome Sequencing Center for Infectious Disease"/>
            <person name="Wu L."/>
            <person name="Ma J."/>
        </authorList>
    </citation>
    <scope>NUCLEOTIDE SEQUENCE [LARGE SCALE GENOMIC DNA]</scope>
    <source>
        <strain evidence="10">NBRC 101365</strain>
    </source>
</reference>
<dbReference type="InterPro" id="IPR001173">
    <property type="entry name" value="Glyco_trans_2-like"/>
</dbReference>
<evidence type="ECO:0000256" key="6">
    <source>
        <dbReference type="ARBA" id="ARBA00023136"/>
    </source>
</evidence>
<comment type="caution">
    <text evidence="9">The sequence shown here is derived from an EMBL/GenBank/DDBJ whole genome shotgun (WGS) entry which is preliminary data.</text>
</comment>
<feature type="domain" description="Glycosyltransferase 2-like" evidence="8">
    <location>
        <begin position="8"/>
        <end position="167"/>
    </location>
</feature>
<dbReference type="RefSeq" id="WP_284311504.1">
    <property type="nucleotide sequence ID" value="NZ_BSPC01000014.1"/>
</dbReference>
<evidence type="ECO:0000256" key="4">
    <source>
        <dbReference type="ARBA" id="ARBA00022692"/>
    </source>
</evidence>
<protein>
    <submittedName>
        <fullName evidence="9">Glycosyl transferase family 2</fullName>
    </submittedName>
</protein>
<evidence type="ECO:0000256" key="7">
    <source>
        <dbReference type="SAM" id="Phobius"/>
    </source>
</evidence>
<dbReference type="CDD" id="cd04187">
    <property type="entry name" value="DPM1_like_bac"/>
    <property type="match status" value="1"/>
</dbReference>
<dbReference type="PANTHER" id="PTHR48090:SF1">
    <property type="entry name" value="PROPHAGE BACTOPRENOL GLUCOSYL TRANSFERASE HOMOLOG"/>
    <property type="match status" value="1"/>
</dbReference>
<dbReference type="PANTHER" id="PTHR48090">
    <property type="entry name" value="UNDECAPRENYL-PHOSPHATE 4-DEOXY-4-FORMAMIDO-L-ARABINOSE TRANSFERASE-RELATED"/>
    <property type="match status" value="1"/>
</dbReference>
<evidence type="ECO:0000313" key="9">
    <source>
        <dbReference type="EMBL" id="GLS18637.1"/>
    </source>
</evidence>
<accession>A0ABQ6CG67</accession>
<comment type="subcellular location">
    <subcellularLocation>
        <location evidence="1">Membrane</location>
        <topology evidence="1">Multi-pass membrane protein</topology>
    </subcellularLocation>
</comment>
<dbReference type="SUPFAM" id="SSF53448">
    <property type="entry name" value="Nucleotide-diphospho-sugar transferases"/>
    <property type="match status" value="1"/>
</dbReference>
<evidence type="ECO:0000259" key="8">
    <source>
        <dbReference type="Pfam" id="PF00535"/>
    </source>
</evidence>
<keyword evidence="10" id="KW-1185">Reference proteome</keyword>
<proteinExistence type="predicted"/>
<gene>
    <name evidence="9" type="primary">gtrB</name>
    <name evidence="9" type="ORF">GCM10007874_16540</name>
</gene>